<keyword evidence="2" id="KW-0472">Membrane</keyword>
<sequence length="396" mass="41859">MSPRSSFLIINFAALALIAGGFLYLVNRPSEVSFQQTAPATNSPAQTAAVDASLATPLEIPSPDPSPPTDAAPKKVQPTSTVIATIKTVPVQKPAAQQEPDNRVLRIQNPYPFAPVPFEAIDTIARPSLVNILCAPLRAGSFSPISGSGVIIDQRGVILTNAHVAQYVLLAQSLRVNLTCAIRTGAPATPRWSSEILYIPPVWVEEHAHEVAMAKPAGTGEHDYALLRITGSLDGVPLPTTFPYLPVDTREAIGFQGDQVLAVSYPAEFLASAAQFNTYPASSVTTIGRLITFGTKTIDVISLGGIVGAQGGSSGGAVVNAWGQLVGLLSTTSEGETTAERDLRAITLSYLSRDLALQTRFDLPTILGGDVVAQALDFNTQIAPRLIDIYLAQIEK</sequence>
<gene>
    <name evidence="3" type="ORF">A3C18_02810</name>
</gene>
<reference evidence="3 4" key="1">
    <citation type="journal article" date="2016" name="Nat. Commun.">
        <title>Thousands of microbial genomes shed light on interconnected biogeochemical processes in an aquifer system.</title>
        <authorList>
            <person name="Anantharaman K."/>
            <person name="Brown C.T."/>
            <person name="Hug L.A."/>
            <person name="Sharon I."/>
            <person name="Castelle C.J."/>
            <person name="Probst A.J."/>
            <person name="Thomas B.C."/>
            <person name="Singh A."/>
            <person name="Wilkins M.J."/>
            <person name="Karaoz U."/>
            <person name="Brodie E.L."/>
            <person name="Williams K.H."/>
            <person name="Hubbard S.S."/>
            <person name="Banfield J.F."/>
        </authorList>
    </citation>
    <scope>NUCLEOTIDE SEQUENCE [LARGE SCALE GENOMIC DNA]</scope>
</reference>
<dbReference type="EMBL" id="MFLH01000028">
    <property type="protein sequence ID" value="OGG64337.1"/>
    <property type="molecule type" value="Genomic_DNA"/>
</dbReference>
<feature type="compositionally biased region" description="Pro residues" evidence="1">
    <location>
        <begin position="60"/>
        <end position="70"/>
    </location>
</feature>
<evidence type="ECO:0000256" key="1">
    <source>
        <dbReference type="SAM" id="MobiDB-lite"/>
    </source>
</evidence>
<organism evidence="3 4">
    <name type="scientific">Candidatus Kaiserbacteria bacterium RIFCSPHIGHO2_02_FULL_54_11b</name>
    <dbReference type="NCBI Taxonomy" id="1798494"/>
    <lineage>
        <taxon>Bacteria</taxon>
        <taxon>Candidatus Kaiseribacteriota</taxon>
    </lineage>
</organism>
<dbReference type="InterPro" id="IPR043504">
    <property type="entry name" value="Peptidase_S1_PA_chymotrypsin"/>
</dbReference>
<name>A0A1F6DSN8_9BACT</name>
<evidence type="ECO:0000256" key="2">
    <source>
        <dbReference type="SAM" id="Phobius"/>
    </source>
</evidence>
<evidence type="ECO:0000313" key="4">
    <source>
        <dbReference type="Proteomes" id="UP000178328"/>
    </source>
</evidence>
<evidence type="ECO:0008006" key="5">
    <source>
        <dbReference type="Google" id="ProtNLM"/>
    </source>
</evidence>
<evidence type="ECO:0000313" key="3">
    <source>
        <dbReference type="EMBL" id="OGG64337.1"/>
    </source>
</evidence>
<dbReference type="Pfam" id="PF13365">
    <property type="entry name" value="Trypsin_2"/>
    <property type="match status" value="1"/>
</dbReference>
<dbReference type="Proteomes" id="UP000178328">
    <property type="component" value="Unassembled WGS sequence"/>
</dbReference>
<feature type="region of interest" description="Disordered" evidence="1">
    <location>
        <begin position="57"/>
        <end position="77"/>
    </location>
</feature>
<comment type="caution">
    <text evidence="3">The sequence shown here is derived from an EMBL/GenBank/DDBJ whole genome shotgun (WGS) entry which is preliminary data.</text>
</comment>
<proteinExistence type="predicted"/>
<accession>A0A1F6DSN8</accession>
<dbReference type="AlphaFoldDB" id="A0A1F6DSN8"/>
<dbReference type="Gene3D" id="2.40.10.10">
    <property type="entry name" value="Trypsin-like serine proteases"/>
    <property type="match status" value="2"/>
</dbReference>
<keyword evidence="2" id="KW-1133">Transmembrane helix</keyword>
<keyword evidence="2" id="KW-0812">Transmembrane</keyword>
<dbReference type="STRING" id="1798494.A3C18_02810"/>
<dbReference type="InterPro" id="IPR009003">
    <property type="entry name" value="Peptidase_S1_PA"/>
</dbReference>
<feature type="transmembrane region" description="Helical" evidence="2">
    <location>
        <begin position="7"/>
        <end position="26"/>
    </location>
</feature>
<protein>
    <recommendedName>
        <fullName evidence="5">Serine protease</fullName>
    </recommendedName>
</protein>
<dbReference type="SUPFAM" id="SSF50494">
    <property type="entry name" value="Trypsin-like serine proteases"/>
    <property type="match status" value="1"/>
</dbReference>